<organism evidence="1 2">
    <name type="scientific">Halalkalibacter alkaliphilus</name>
    <dbReference type="NCBI Taxonomy" id="2917993"/>
    <lineage>
        <taxon>Bacteria</taxon>
        <taxon>Bacillati</taxon>
        <taxon>Bacillota</taxon>
        <taxon>Bacilli</taxon>
        <taxon>Bacillales</taxon>
        <taxon>Bacillaceae</taxon>
        <taxon>Halalkalibacter</taxon>
    </lineage>
</organism>
<sequence length="102" mass="11712">MKYVILLVSSMVYLLLHTSFPVEKTFAEKGYGPDAVIETSQLHDFQELKIQSIKPASLTLFICLIFLPKLATSENHYVTSIKHFLLAVFYKSNYFQNNIYSA</sequence>
<evidence type="ECO:0000313" key="1">
    <source>
        <dbReference type="EMBL" id="MCL7749421.1"/>
    </source>
</evidence>
<dbReference type="AlphaFoldDB" id="A0A9X2I6T9"/>
<name>A0A9X2I6T9_9BACI</name>
<evidence type="ECO:0000313" key="2">
    <source>
        <dbReference type="Proteomes" id="UP001139150"/>
    </source>
</evidence>
<dbReference type="Proteomes" id="UP001139150">
    <property type="component" value="Unassembled WGS sequence"/>
</dbReference>
<gene>
    <name evidence="1" type="ORF">MF646_20075</name>
</gene>
<dbReference type="RefSeq" id="WP_250098282.1">
    <property type="nucleotide sequence ID" value="NZ_JAKRYL010000029.1"/>
</dbReference>
<dbReference type="EMBL" id="JAKRYL010000029">
    <property type="protein sequence ID" value="MCL7749421.1"/>
    <property type="molecule type" value="Genomic_DNA"/>
</dbReference>
<accession>A0A9X2I6T9</accession>
<proteinExistence type="predicted"/>
<comment type="caution">
    <text evidence="1">The sequence shown here is derived from an EMBL/GenBank/DDBJ whole genome shotgun (WGS) entry which is preliminary data.</text>
</comment>
<keyword evidence="2" id="KW-1185">Reference proteome</keyword>
<protein>
    <submittedName>
        <fullName evidence="1">Uncharacterized protein</fullName>
    </submittedName>
</protein>
<reference evidence="1" key="1">
    <citation type="submission" date="2022-02" db="EMBL/GenBank/DDBJ databases">
        <title>Halalkalibacter sp. nov. isolated from Lonar Lake, India.</title>
        <authorList>
            <person name="Joshi A."/>
            <person name="Thite S."/>
            <person name="Lodha T."/>
        </authorList>
    </citation>
    <scope>NUCLEOTIDE SEQUENCE</scope>
    <source>
        <strain evidence="1">MEB205</strain>
    </source>
</reference>